<dbReference type="Proteomes" id="UP001500827">
    <property type="component" value="Unassembled WGS sequence"/>
</dbReference>
<accession>A0ABP7LTP0</accession>
<reference evidence="2" key="1">
    <citation type="journal article" date="2019" name="Int. J. Syst. Evol. Microbiol.">
        <title>The Global Catalogue of Microorganisms (GCM) 10K type strain sequencing project: providing services to taxonomists for standard genome sequencing and annotation.</title>
        <authorList>
            <consortium name="The Broad Institute Genomics Platform"/>
            <consortium name="The Broad Institute Genome Sequencing Center for Infectious Disease"/>
            <person name="Wu L."/>
            <person name="Ma J."/>
        </authorList>
    </citation>
    <scope>NUCLEOTIDE SEQUENCE [LARGE SCALE GENOMIC DNA]</scope>
    <source>
        <strain evidence="2">JCM 17543</strain>
    </source>
</reference>
<proteinExistence type="predicted"/>
<evidence type="ECO:0000313" key="2">
    <source>
        <dbReference type="Proteomes" id="UP001500827"/>
    </source>
</evidence>
<sequence>MSDWLAIELRHDLLSGVRRFRGSPLVDPRVPHRYVAAVRARRILFAWRRTELNIARRRGDRVASGCQDFTLFALGKVTAGNAGNER</sequence>
<keyword evidence="2" id="KW-1185">Reference proteome</keyword>
<organism evidence="1 2">
    <name type="scientific">Sphingomonas limnosediminicola</name>
    <dbReference type="NCBI Taxonomy" id="940133"/>
    <lineage>
        <taxon>Bacteria</taxon>
        <taxon>Pseudomonadati</taxon>
        <taxon>Pseudomonadota</taxon>
        <taxon>Alphaproteobacteria</taxon>
        <taxon>Sphingomonadales</taxon>
        <taxon>Sphingomonadaceae</taxon>
        <taxon>Sphingomonas</taxon>
    </lineage>
</organism>
<comment type="caution">
    <text evidence="1">The sequence shown here is derived from an EMBL/GenBank/DDBJ whole genome shotgun (WGS) entry which is preliminary data.</text>
</comment>
<evidence type="ECO:0000313" key="1">
    <source>
        <dbReference type="EMBL" id="GAA3905870.1"/>
    </source>
</evidence>
<name>A0ABP7LTP0_9SPHN</name>
<protein>
    <submittedName>
        <fullName evidence="1">Uncharacterized protein</fullName>
    </submittedName>
</protein>
<gene>
    <name evidence="1" type="ORF">GCM10022276_25520</name>
</gene>
<dbReference type="EMBL" id="BAABBM010000001">
    <property type="protein sequence ID" value="GAA3905870.1"/>
    <property type="molecule type" value="Genomic_DNA"/>
</dbReference>